<organism evidence="1 2">
    <name type="scientific">Streptomyces fuscichromogenes</name>
    <dbReference type="NCBI Taxonomy" id="1324013"/>
    <lineage>
        <taxon>Bacteria</taxon>
        <taxon>Bacillati</taxon>
        <taxon>Actinomycetota</taxon>
        <taxon>Actinomycetes</taxon>
        <taxon>Kitasatosporales</taxon>
        <taxon>Streptomycetaceae</taxon>
        <taxon>Streptomyces</taxon>
    </lineage>
</organism>
<dbReference type="InterPro" id="IPR023401">
    <property type="entry name" value="ODC_N"/>
</dbReference>
<reference evidence="1" key="1">
    <citation type="journal article" date="2014" name="Int. J. Syst. Evol. Microbiol.">
        <title>Complete genome sequence of Corynebacterium casei LMG S-19264T (=DSM 44701T), isolated from a smear-ripened cheese.</title>
        <authorList>
            <consortium name="US DOE Joint Genome Institute (JGI-PGF)"/>
            <person name="Walter F."/>
            <person name="Albersmeier A."/>
            <person name="Kalinowski J."/>
            <person name="Ruckert C."/>
        </authorList>
    </citation>
    <scope>NUCLEOTIDE SEQUENCE</scope>
    <source>
        <strain evidence="1">CGMCC 4.7110</strain>
    </source>
</reference>
<dbReference type="AlphaFoldDB" id="A0A917X9F8"/>
<accession>A0A917X9F8</accession>
<dbReference type="Proteomes" id="UP000653411">
    <property type="component" value="Unassembled WGS sequence"/>
</dbReference>
<dbReference type="PIRSF" id="PIRSF001439">
    <property type="entry name" value="CryM"/>
    <property type="match status" value="1"/>
</dbReference>
<reference evidence="1" key="2">
    <citation type="submission" date="2020-09" db="EMBL/GenBank/DDBJ databases">
        <authorList>
            <person name="Sun Q."/>
            <person name="Zhou Y."/>
        </authorList>
    </citation>
    <scope>NUCLEOTIDE SEQUENCE</scope>
    <source>
        <strain evidence="1">CGMCC 4.7110</strain>
    </source>
</reference>
<dbReference type="EMBL" id="BMML01000003">
    <property type="protein sequence ID" value="GGM97215.1"/>
    <property type="molecule type" value="Genomic_DNA"/>
</dbReference>
<dbReference type="PANTHER" id="PTHR13812:SF19">
    <property type="entry name" value="KETIMINE REDUCTASE MU-CRYSTALLIN"/>
    <property type="match status" value="1"/>
</dbReference>
<dbReference type="Gene3D" id="3.30.1780.10">
    <property type="entry name" value="ornithine cyclodeaminase, domain 1"/>
    <property type="match status" value="1"/>
</dbReference>
<protein>
    <submittedName>
        <fullName evidence="1">Ornithine cyclodeaminase</fullName>
    </submittedName>
</protein>
<proteinExistence type="predicted"/>
<comment type="caution">
    <text evidence="1">The sequence shown here is derived from an EMBL/GenBank/DDBJ whole genome shotgun (WGS) entry which is preliminary data.</text>
</comment>
<dbReference type="Pfam" id="PF02423">
    <property type="entry name" value="OCD_Mu_crystall"/>
    <property type="match status" value="1"/>
</dbReference>
<dbReference type="GO" id="GO:0005737">
    <property type="term" value="C:cytoplasm"/>
    <property type="evidence" value="ECO:0007669"/>
    <property type="project" value="TreeGrafter"/>
</dbReference>
<sequence length="323" mass="33971">MTRMRILTEERSSALIDHELAFRAVTDAFVAAAAPGATLFPVVIGHGSDENDQFTLKSGASGRFAGVKIGTYFPSNDARGLPRHGTTVLLFDQERGRIGAVVEASQVNAYRTAAADAVATHALARTEAAVLTVFGTGHQALYECLAVARIRPITRINVVGRDRARVDGLRRRLDEHLGAVETRAADAETGCATADVIVTATTARAPLFEAAWVRPGTHVSAMGSDAPGKQELPPALLHRAVLFCDLPSQSLRIGEFQHYDGDPGDVTAIGSVLSQGDPGPSDADRITVFDSSGIALQDLYVAEALLARDTDGEDGTSAAAAAE</sequence>
<evidence type="ECO:0000313" key="1">
    <source>
        <dbReference type="EMBL" id="GGM97215.1"/>
    </source>
</evidence>
<dbReference type="SUPFAM" id="SSF51735">
    <property type="entry name" value="NAD(P)-binding Rossmann-fold domains"/>
    <property type="match status" value="1"/>
</dbReference>
<evidence type="ECO:0000313" key="2">
    <source>
        <dbReference type="Proteomes" id="UP000653411"/>
    </source>
</evidence>
<dbReference type="InterPro" id="IPR003462">
    <property type="entry name" value="ODC_Mu_crystall"/>
</dbReference>
<dbReference type="PANTHER" id="PTHR13812">
    <property type="entry name" value="KETIMINE REDUCTASE MU-CRYSTALLIN"/>
    <property type="match status" value="1"/>
</dbReference>
<gene>
    <name evidence="1" type="primary">arcB</name>
    <name evidence="1" type="ORF">GCM10011578_017410</name>
</gene>
<keyword evidence="2" id="KW-1185">Reference proteome</keyword>
<dbReference type="Gene3D" id="3.40.50.720">
    <property type="entry name" value="NAD(P)-binding Rossmann-like Domain"/>
    <property type="match status" value="1"/>
</dbReference>
<name>A0A917X9F8_9ACTN</name>
<dbReference type="InterPro" id="IPR036291">
    <property type="entry name" value="NAD(P)-bd_dom_sf"/>
</dbReference>